<comment type="caution">
    <text evidence="2">The sequence shown here is derived from an EMBL/GenBank/DDBJ whole genome shotgun (WGS) entry which is preliminary data.</text>
</comment>
<proteinExistence type="predicted"/>
<keyword evidence="1" id="KW-0472">Membrane</keyword>
<dbReference type="Proteomes" id="UP001165089">
    <property type="component" value="Unassembled WGS sequence"/>
</dbReference>
<dbReference type="PROSITE" id="PS51257">
    <property type="entry name" value="PROKAR_LIPOPROTEIN"/>
    <property type="match status" value="1"/>
</dbReference>
<protein>
    <submittedName>
        <fullName evidence="2">Uncharacterized protein</fullName>
    </submittedName>
</protein>
<dbReference type="Gene3D" id="2.60.40.10">
    <property type="entry name" value="Immunoglobulins"/>
    <property type="match status" value="1"/>
</dbReference>
<dbReference type="InterPro" id="IPR013783">
    <property type="entry name" value="Ig-like_fold"/>
</dbReference>
<feature type="transmembrane region" description="Helical" evidence="1">
    <location>
        <begin position="12"/>
        <end position="30"/>
    </location>
</feature>
<evidence type="ECO:0000313" key="3">
    <source>
        <dbReference type="Proteomes" id="UP001165089"/>
    </source>
</evidence>
<reference evidence="2 3" key="1">
    <citation type="journal article" date="2023" name="Antonie Van Leeuwenhoek">
        <title>Mesoterricola silvestris gen. nov., sp. nov., Mesoterricola sediminis sp. nov., Geothrix oryzae sp. nov., Geothrix edaphica sp. nov., Geothrix rubra sp. nov., and Geothrix limicola sp. nov., six novel members of Acidobacteriota isolated from soils.</title>
        <authorList>
            <person name="Itoh H."/>
            <person name="Sugisawa Y."/>
            <person name="Mise K."/>
            <person name="Xu Z."/>
            <person name="Kuniyasu M."/>
            <person name="Ushijima N."/>
            <person name="Kawano K."/>
            <person name="Kobayashi E."/>
            <person name="Shiratori Y."/>
            <person name="Masuda Y."/>
            <person name="Senoo K."/>
        </authorList>
    </citation>
    <scope>NUCLEOTIDE SEQUENCE [LARGE SCALE GENOMIC DNA]</scope>
    <source>
        <strain evidence="2 3">Red803</strain>
    </source>
</reference>
<dbReference type="EMBL" id="BSDD01000004">
    <property type="protein sequence ID" value="GLH70550.1"/>
    <property type="molecule type" value="Genomic_DNA"/>
</dbReference>
<evidence type="ECO:0000313" key="2">
    <source>
        <dbReference type="EMBL" id="GLH70550.1"/>
    </source>
</evidence>
<name>A0ABQ5Q8W0_9BACT</name>
<sequence>MNLPRIPTHSRAEVAFMFAAMSLIGLAGLISCSGRSSHNRPPVLGNAVFDNGGVPFNGAKSFNLQTLTRAMDPEGGALRFIVGRTLSGADIGSLTVSGPLGTFTPRPGVEGSAVFEIVALDPQGAGSRPAQLTVTQVDTKAPQLDPAIYDITAPTTQDVTASIRVTEKEDLPPPPGGWTRTGSSPNWTYSRTYTANITGDPFTLTDRAGNSSTQLVTIANIDRVAPVVEDAAYSTTAPTNQDVVATFRTVENLDAPAGWAKSVEAASGKFAYTKTYPANTAETVSFFDAPGNRTDKVVNITWIDKQAPTMVTFDATGLTSTSADLLLVADEDAKGYLWFPAAPPATEPTPDDVVQHATADATLLTLAGNQATTYPRTGLLPDTPYVAYLVAEDPALNRSAVRKLAFRTSVTPDAPTLNPAPTGSPSGSDLVITWGLSDADGVQFGKVDLFSVPGGLTATAPNASGSSQVTFPNLPRGTYTALAHGQAMNGTTGQWADITSPPSNAIAVPNHAPSLPPAIALPAGSQGTPYSQILPTATDVDSDPVTYALTGTLPAGISFAPGTHSLTGTPTEAGTFGLSYAASDGQGGSTSRSLSLVIAPTTFLIQGNAGTAGTTLTYVDGTTKTVTADASGAYSLPVPYGWSGTVTPAKAGYTFSPASATYPQVLANQAQNYTASAITYTLSGNAGVGGATLTYVDGTTKTVTADASGAYSLPVSYDWSGTVTPSKAGYTFSPTSSTYTHVLANQVQSYTATAITYTLSGNAGVAGATLTYVDGTAKLVTADASGAYSLTVPYGWSGTVTPAKAGYTFSPASATYTQVLANQAQNYTATAITYTLSGNAGVGGATLTYVDGTAKTVTADASGAYSLSVPYGWSGTVTPAKAGYTFSPANATYTQVLANQVQSFTATAITYTLSGNAGVGGATLTYVDGTTKTVTADASGAYSLTVPYGWSGTVTPAKAGYTFTPASRSYANLTASLAGQDYSLANLVLSGSADTQGNSNFTITNLGGAMTSAFTWELYQNGAFLTSGPFQLTAAGTPGATSQISINGLYGNVTVVLKDGSSTQIASATVFVEFHPGVTIKQASTQADPTNLSPILFDVVFDGPVTGFDASGVVITGMAGTPGITVTGSGANYQVAVTGMANGETVSAAIRANAALSTTSGFGNLASRTGYDNHVTYYQINLVLSGSADLAGNSNFTITNLGGQMLSDYTWDLYQNGVFLTSGPFRLTAAGTPGATSQISINGLYGNITVDIKDGTTASAVQIASSTVFVEFHPGVTIKQAAGQADPTSSSPILFDVVFDGPVTGFTSSDVVITGMAGTPGVTVTGSGANYQVAVTGMAPGETVTATIPANVAVSTTSGFGNLASRTGYDNHVTFN</sequence>
<dbReference type="InterPro" id="IPR015919">
    <property type="entry name" value="Cadherin-like_sf"/>
</dbReference>
<gene>
    <name evidence="2" type="ORF">GETHPA_20830</name>
</gene>
<accession>A0ABQ5Q8W0</accession>
<organism evidence="2 3">
    <name type="scientific">Geothrix rubra</name>
    <dbReference type="NCBI Taxonomy" id="2927977"/>
    <lineage>
        <taxon>Bacteria</taxon>
        <taxon>Pseudomonadati</taxon>
        <taxon>Acidobacteriota</taxon>
        <taxon>Holophagae</taxon>
        <taxon>Holophagales</taxon>
        <taxon>Holophagaceae</taxon>
        <taxon>Geothrix</taxon>
    </lineage>
</organism>
<dbReference type="SUPFAM" id="SSF49313">
    <property type="entry name" value="Cadherin-like"/>
    <property type="match status" value="1"/>
</dbReference>
<keyword evidence="1" id="KW-1133">Transmembrane helix</keyword>
<evidence type="ECO:0000256" key="1">
    <source>
        <dbReference type="SAM" id="Phobius"/>
    </source>
</evidence>
<keyword evidence="1" id="KW-0812">Transmembrane</keyword>
<keyword evidence="3" id="KW-1185">Reference proteome</keyword>